<dbReference type="InterPro" id="IPR041796">
    <property type="entry name" value="Mre11_N"/>
</dbReference>
<gene>
    <name evidence="3" type="ORF">SAMN02745716_0265</name>
</gene>
<dbReference type="InterPro" id="IPR004843">
    <property type="entry name" value="Calcineurin-like_PHP"/>
</dbReference>
<organism evidence="3 4">
    <name type="scientific">Thermoleophilum album</name>
    <dbReference type="NCBI Taxonomy" id="29539"/>
    <lineage>
        <taxon>Bacteria</taxon>
        <taxon>Bacillati</taxon>
        <taxon>Actinomycetota</taxon>
        <taxon>Thermoleophilia</taxon>
        <taxon>Thermoleophilales</taxon>
        <taxon>Thermoleophilaceae</taxon>
        <taxon>Thermoleophilum</taxon>
    </lineage>
</organism>
<dbReference type="SUPFAM" id="SSF56300">
    <property type="entry name" value="Metallo-dependent phosphatases"/>
    <property type="match status" value="1"/>
</dbReference>
<accession>A0A1H6FHV8</accession>
<dbReference type="AlphaFoldDB" id="A0A1H6FHV8"/>
<protein>
    <submittedName>
        <fullName evidence="3">DNA repair exonuclease SbcCD nuclease subunit</fullName>
    </submittedName>
</protein>
<dbReference type="PANTHER" id="PTHR30337">
    <property type="entry name" value="COMPONENT OF ATP-DEPENDENT DSDNA EXONUCLEASE"/>
    <property type="match status" value="1"/>
</dbReference>
<proteinExistence type="predicted"/>
<keyword evidence="3" id="KW-0269">Exonuclease</keyword>
<dbReference type="Pfam" id="PF00149">
    <property type="entry name" value="Metallophos"/>
    <property type="match status" value="1"/>
</dbReference>
<evidence type="ECO:0000313" key="3">
    <source>
        <dbReference type="EMBL" id="SEH10416.1"/>
    </source>
</evidence>
<dbReference type="RefSeq" id="WP_093115520.1">
    <property type="nucleotide sequence ID" value="NZ_FNWJ01000001.1"/>
</dbReference>
<dbReference type="Gene3D" id="3.60.21.10">
    <property type="match status" value="1"/>
</dbReference>
<dbReference type="CDD" id="cd00840">
    <property type="entry name" value="MPP_Mre11_N"/>
    <property type="match status" value="1"/>
</dbReference>
<keyword evidence="4" id="KW-1185">Reference proteome</keyword>
<keyword evidence="1" id="KW-0378">Hydrolase</keyword>
<keyword evidence="3" id="KW-0540">Nuclease</keyword>
<reference evidence="4" key="1">
    <citation type="submission" date="2016-10" db="EMBL/GenBank/DDBJ databases">
        <authorList>
            <person name="Varghese N."/>
            <person name="Submissions S."/>
        </authorList>
    </citation>
    <scope>NUCLEOTIDE SEQUENCE [LARGE SCALE GENOMIC DNA]</scope>
    <source>
        <strain evidence="4">ATCC 35263</strain>
    </source>
</reference>
<name>A0A1H6FHV8_THEAL</name>
<dbReference type="OrthoDB" id="9773856at2"/>
<evidence type="ECO:0000259" key="2">
    <source>
        <dbReference type="Pfam" id="PF00149"/>
    </source>
</evidence>
<dbReference type="GO" id="GO:0004527">
    <property type="term" value="F:exonuclease activity"/>
    <property type="evidence" value="ECO:0007669"/>
    <property type="project" value="UniProtKB-KW"/>
</dbReference>
<dbReference type="EMBL" id="FNWJ01000001">
    <property type="protein sequence ID" value="SEH10416.1"/>
    <property type="molecule type" value="Genomic_DNA"/>
</dbReference>
<sequence length="382" mass="41449">MGVRILHIADVHLDRPFVGVASERRQHLRRRLLATLGQAVALAEQYRCDLLTIGGDLWEEENVTESTRRELAALLARTELPVAIVAGNHDPIVPGGSWERIDLPPNVRLFEPGKLTRWRPLEGSSAPTIWGISWGGGELHAAFLERPCARQEEGPNLLLLHGTAVGTTGREPADRHCPFELRAVHRAGFDLCLCGHIHRPALLAHEGRLAVVYPGSPFPLAFDETHSHGVVVVELDGPSVKAEGVPLGGPPCLYLEVDCEGVASRAELRERVARALAQQGAGGESDGGGFLTVALVGSCEAGLERDLEDLQAMLTQRFAGVRVIDRTQRSFDLDAITQLDTARGRFARSLRERIGQADGRDREVAELALEIGLRALDGGEPV</sequence>
<dbReference type="InterPro" id="IPR029052">
    <property type="entry name" value="Metallo-depent_PP-like"/>
</dbReference>
<evidence type="ECO:0000256" key="1">
    <source>
        <dbReference type="ARBA" id="ARBA00022801"/>
    </source>
</evidence>
<dbReference type="InterPro" id="IPR050535">
    <property type="entry name" value="DNA_Repair-Maintenance_Comp"/>
</dbReference>
<dbReference type="STRING" id="29539.SAMN02745716_0265"/>
<evidence type="ECO:0000313" key="4">
    <source>
        <dbReference type="Proteomes" id="UP000222056"/>
    </source>
</evidence>
<feature type="domain" description="Calcineurin-like phosphoesterase" evidence="2">
    <location>
        <begin position="4"/>
        <end position="200"/>
    </location>
</feature>
<dbReference type="Proteomes" id="UP000222056">
    <property type="component" value="Unassembled WGS sequence"/>
</dbReference>